<sequence length="473" mass="54321">MFIGAIAEAETRKESRKPTGCIPKVRVGFFEGGSCDWYLDMNDVMSGAKELVLKAKSDPKLSEKFFRVWKKDEQLFDNFFWGEFPKINLSGLSTQVLVKLWQRYWRLAVARFTSSSIIDHFALGTDELIEKMLKRELKVEVSLKETDFTRIFSIATAPVHQSFINLAEIDLLNIILGKSKLKLAEHRKKYFWTKNNYITAQELDIKYFEREIKNWQRSGKDLEFELQKIRETPRRNKRLKQKIFLKFNLSKHIRNLIKISEDFTWWQDERKKATYYNIHIGTKILSEIAKRTGYAIGDLKYAVSVEIPDIVKKGSPAKNTLKKRRECSMFIATNNKIEFITGKNTVSQVKNIMLGNKSYDDISDVRGLTACSGRAFGVVRIVRSVNEIGKVKQGDILVAVMTRPDYVPAMRQAVAIVTDEGGITSHAAIVSREMGTPCIIGTKIATKVFKDGDYVEVDANKGIVRRIKKYVKK</sequence>
<evidence type="ECO:0000313" key="5">
    <source>
        <dbReference type="EMBL" id="OGE80692.1"/>
    </source>
</evidence>
<reference evidence="5 6" key="1">
    <citation type="journal article" date="2016" name="Nat. Commun.">
        <title>Thousands of microbial genomes shed light on interconnected biogeochemical processes in an aquifer system.</title>
        <authorList>
            <person name="Anantharaman K."/>
            <person name="Brown C.T."/>
            <person name="Hug L.A."/>
            <person name="Sharon I."/>
            <person name="Castelle C.J."/>
            <person name="Probst A.J."/>
            <person name="Thomas B.C."/>
            <person name="Singh A."/>
            <person name="Wilkins M.J."/>
            <person name="Karaoz U."/>
            <person name="Brodie E.L."/>
            <person name="Williams K.H."/>
            <person name="Hubbard S.S."/>
            <person name="Banfield J.F."/>
        </authorList>
    </citation>
    <scope>NUCLEOTIDE SEQUENCE [LARGE SCALE GENOMIC DNA]</scope>
</reference>
<dbReference type="Proteomes" id="UP000177912">
    <property type="component" value="Unassembled WGS sequence"/>
</dbReference>
<dbReference type="GO" id="GO:0005524">
    <property type="term" value="F:ATP binding"/>
    <property type="evidence" value="ECO:0007669"/>
    <property type="project" value="UniProtKB-KW"/>
</dbReference>
<name>A0A1F5NT29_9BACT</name>
<evidence type="ECO:0000256" key="1">
    <source>
        <dbReference type="ARBA" id="ARBA00007837"/>
    </source>
</evidence>
<evidence type="ECO:0000313" key="6">
    <source>
        <dbReference type="Proteomes" id="UP000177912"/>
    </source>
</evidence>
<dbReference type="Gene3D" id="3.50.30.10">
    <property type="entry name" value="Phosphohistidine domain"/>
    <property type="match status" value="1"/>
</dbReference>
<dbReference type="STRING" id="1817822.A2826_01145"/>
<dbReference type="InterPro" id="IPR036637">
    <property type="entry name" value="Phosphohistidine_dom_sf"/>
</dbReference>
<keyword evidence="3" id="KW-0067">ATP-binding</keyword>
<dbReference type="PANTHER" id="PTHR43030">
    <property type="entry name" value="PHOSPHOENOLPYRUVATE SYNTHASE"/>
    <property type="match status" value="1"/>
</dbReference>
<evidence type="ECO:0000256" key="3">
    <source>
        <dbReference type="ARBA" id="ARBA00022840"/>
    </source>
</evidence>
<proteinExistence type="inferred from homology"/>
<keyword evidence="2" id="KW-0547">Nucleotide-binding</keyword>
<dbReference type="PANTHER" id="PTHR43030:SF1">
    <property type="entry name" value="PHOSPHOENOLPYRUVATE SYNTHASE"/>
    <property type="match status" value="1"/>
</dbReference>
<dbReference type="PROSITE" id="PS00370">
    <property type="entry name" value="PEP_ENZYMES_PHOS_SITE"/>
    <property type="match status" value="1"/>
</dbReference>
<organism evidence="5 6">
    <name type="scientific">Candidatus Doudnabacteria bacterium RIFCSPHIGHO2_01_FULL_43_23</name>
    <dbReference type="NCBI Taxonomy" id="1817822"/>
    <lineage>
        <taxon>Bacteria</taxon>
        <taxon>Candidatus Doudnaibacteriota</taxon>
    </lineage>
</organism>
<gene>
    <name evidence="5" type="ORF">A2826_01145</name>
</gene>
<dbReference type="InterPro" id="IPR008279">
    <property type="entry name" value="PEP-util_enz_mobile_dom"/>
</dbReference>
<evidence type="ECO:0000259" key="4">
    <source>
        <dbReference type="Pfam" id="PF00391"/>
    </source>
</evidence>
<feature type="domain" description="PEP-utilising enzyme mobile" evidence="4">
    <location>
        <begin position="392"/>
        <end position="462"/>
    </location>
</feature>
<dbReference type="Pfam" id="PF00391">
    <property type="entry name" value="PEP-utilizers"/>
    <property type="match status" value="1"/>
</dbReference>
<comment type="caution">
    <text evidence="5">The sequence shown here is derived from an EMBL/GenBank/DDBJ whole genome shotgun (WGS) entry which is preliminary data.</text>
</comment>
<dbReference type="InterPro" id="IPR006319">
    <property type="entry name" value="PEP_synth"/>
</dbReference>
<dbReference type="AlphaFoldDB" id="A0A1F5NT29"/>
<dbReference type="SUPFAM" id="SSF52009">
    <property type="entry name" value="Phosphohistidine domain"/>
    <property type="match status" value="1"/>
</dbReference>
<dbReference type="EMBL" id="MFEI01000020">
    <property type="protein sequence ID" value="OGE80692.1"/>
    <property type="molecule type" value="Genomic_DNA"/>
</dbReference>
<protein>
    <recommendedName>
        <fullName evidence="4">PEP-utilising enzyme mobile domain-containing protein</fullName>
    </recommendedName>
</protein>
<evidence type="ECO:0000256" key="2">
    <source>
        <dbReference type="ARBA" id="ARBA00022741"/>
    </source>
</evidence>
<accession>A0A1F5NT29</accession>
<dbReference type="GO" id="GO:0008986">
    <property type="term" value="F:pyruvate, water dikinase activity"/>
    <property type="evidence" value="ECO:0007669"/>
    <property type="project" value="InterPro"/>
</dbReference>
<dbReference type="InterPro" id="IPR018274">
    <property type="entry name" value="PEP_util_AS"/>
</dbReference>
<comment type="similarity">
    <text evidence="1">Belongs to the PEP-utilizing enzyme family.</text>
</comment>